<keyword evidence="1" id="KW-0472">Membrane</keyword>
<dbReference type="AlphaFoldDB" id="A0A1M6K9E3"/>
<organism evidence="2 3">
    <name type="scientific">Anaerobranca californiensis DSM 14826</name>
    <dbReference type="NCBI Taxonomy" id="1120989"/>
    <lineage>
        <taxon>Bacteria</taxon>
        <taxon>Bacillati</taxon>
        <taxon>Bacillota</taxon>
        <taxon>Clostridia</taxon>
        <taxon>Eubacteriales</taxon>
        <taxon>Proteinivoracaceae</taxon>
        <taxon>Anaerobranca</taxon>
    </lineage>
</organism>
<evidence type="ECO:0000256" key="1">
    <source>
        <dbReference type="SAM" id="Phobius"/>
    </source>
</evidence>
<evidence type="ECO:0000313" key="3">
    <source>
        <dbReference type="Proteomes" id="UP000243547"/>
    </source>
</evidence>
<dbReference type="Proteomes" id="UP000243547">
    <property type="component" value="Unassembled WGS sequence"/>
</dbReference>
<dbReference type="EMBL" id="FRAI01000005">
    <property type="protein sequence ID" value="SHJ55566.1"/>
    <property type="molecule type" value="Genomic_DNA"/>
</dbReference>
<accession>A0A1M6K9E3</accession>
<gene>
    <name evidence="2" type="ORF">SAMN02745227_00037</name>
</gene>
<keyword evidence="1" id="KW-0812">Transmembrane</keyword>
<dbReference type="STRING" id="1120989.SAMN02745227_00037"/>
<keyword evidence="3" id="KW-1185">Reference proteome</keyword>
<dbReference type="OrthoDB" id="2382413at2"/>
<name>A0A1M6K9E3_9FIRM</name>
<feature type="transmembrane region" description="Helical" evidence="1">
    <location>
        <begin position="6"/>
        <end position="23"/>
    </location>
</feature>
<keyword evidence="1" id="KW-1133">Transmembrane helix</keyword>
<reference evidence="3" key="1">
    <citation type="submission" date="2016-11" db="EMBL/GenBank/DDBJ databases">
        <authorList>
            <person name="Varghese N."/>
            <person name="Submissions S."/>
        </authorList>
    </citation>
    <scope>NUCLEOTIDE SEQUENCE [LARGE SCALE GENOMIC DNA]</scope>
    <source>
        <strain evidence="3">DSM 14826</strain>
    </source>
</reference>
<proteinExistence type="predicted"/>
<dbReference type="RefSeq" id="WP_072905190.1">
    <property type="nucleotide sequence ID" value="NZ_FRAI01000005.1"/>
</dbReference>
<evidence type="ECO:0000313" key="2">
    <source>
        <dbReference type="EMBL" id="SHJ55566.1"/>
    </source>
</evidence>
<protein>
    <submittedName>
        <fullName evidence="2">Uncharacterized protein</fullName>
    </submittedName>
</protein>
<sequence>MLEKIIIIFISVNTIFLLGYALGRRIGKAQGEKIGYQESKTVLRMKANMFSQCPICNQYVKKL</sequence>